<evidence type="ECO:0000256" key="1">
    <source>
        <dbReference type="SAM" id="MobiDB-lite"/>
    </source>
</evidence>
<dbReference type="Proteomes" id="UP000006671">
    <property type="component" value="Unassembled WGS sequence"/>
</dbReference>
<feature type="region of interest" description="Disordered" evidence="1">
    <location>
        <begin position="76"/>
        <end position="118"/>
    </location>
</feature>
<sequence>MLILLIRIALVALVCLLCLKFGIASPSYLIAPSVFIIALDLFYHVNQERDETRHDEDEIENESVDDDKLIQQVITQEESHQPETNVENSLDASLPTETSDHPLEDFEEPPVNVSDTNNEDIKGKEEIVSSISLLDLQDEPLQIVEQITVTPLNHDVSSEEESKELPFTISKKLKTSIEYLEEEELQKIEANAEHFEKVDILLKTDLNFIERAVNVNCNVLKLLKEDELLTVLERYEYLFAQLDNIYQKNVEFVKKVLERNRQVYLYLTDVDTIALLLEEEIISGRSLDDFVISSNLLKRVILKLTKDPKFYIDHRNEILSLLGGDPWLHRCFFPFISDDKEIVIEAVREDGFNLQYASDRLRGDRDVIIVALRNNRLARNFIRRDFYEKYGEPCF</sequence>
<dbReference type="InParanoid" id="D2VRF3"/>
<feature type="domain" description="DUF4116" evidence="2">
    <location>
        <begin position="339"/>
        <end position="382"/>
    </location>
</feature>
<keyword evidence="4" id="KW-1185">Reference proteome</keyword>
<organism evidence="4">
    <name type="scientific">Naegleria gruberi</name>
    <name type="common">Amoeba</name>
    <dbReference type="NCBI Taxonomy" id="5762"/>
    <lineage>
        <taxon>Eukaryota</taxon>
        <taxon>Discoba</taxon>
        <taxon>Heterolobosea</taxon>
        <taxon>Tetramitia</taxon>
        <taxon>Eutetramitia</taxon>
        <taxon>Vahlkampfiidae</taxon>
        <taxon>Naegleria</taxon>
    </lineage>
</organism>
<dbReference type="VEuPathDB" id="AmoebaDB:NAEGRDRAFT_71565"/>
<evidence type="ECO:0000313" key="3">
    <source>
        <dbReference type="EMBL" id="EFC40598.1"/>
    </source>
</evidence>
<reference evidence="3 4" key="1">
    <citation type="journal article" date="2010" name="Cell">
        <title>The genome of Naegleria gruberi illuminates early eukaryotic versatility.</title>
        <authorList>
            <person name="Fritz-Laylin L.K."/>
            <person name="Prochnik S.E."/>
            <person name="Ginger M.L."/>
            <person name="Dacks J.B."/>
            <person name="Carpenter M.L."/>
            <person name="Field M.C."/>
            <person name="Kuo A."/>
            <person name="Paredez A."/>
            <person name="Chapman J."/>
            <person name="Pham J."/>
            <person name="Shu S."/>
            <person name="Neupane R."/>
            <person name="Cipriano M."/>
            <person name="Mancuso J."/>
            <person name="Tu H."/>
            <person name="Salamov A."/>
            <person name="Lindquist E."/>
            <person name="Shapiro H."/>
            <person name="Lucas S."/>
            <person name="Grigoriev I.V."/>
            <person name="Cande W.Z."/>
            <person name="Fulton C."/>
            <person name="Rokhsar D.S."/>
            <person name="Dawson S.C."/>
        </authorList>
    </citation>
    <scope>NUCLEOTIDE SEQUENCE [LARGE SCALE GENOMIC DNA]</scope>
    <source>
        <strain evidence="3 4">NEG-M</strain>
    </source>
</reference>
<evidence type="ECO:0000313" key="4">
    <source>
        <dbReference type="Proteomes" id="UP000006671"/>
    </source>
</evidence>
<dbReference type="RefSeq" id="XP_002673342.1">
    <property type="nucleotide sequence ID" value="XM_002673296.1"/>
</dbReference>
<dbReference type="KEGG" id="ngr:NAEGRDRAFT_71565"/>
<protein>
    <submittedName>
        <fullName evidence="3">Predicted protein</fullName>
    </submittedName>
</protein>
<dbReference type="Pfam" id="PF13475">
    <property type="entry name" value="DUF4116"/>
    <property type="match status" value="1"/>
</dbReference>
<gene>
    <name evidence="3" type="ORF">NAEGRDRAFT_71565</name>
</gene>
<dbReference type="OrthoDB" id="5919166at2759"/>
<dbReference type="GeneID" id="8854646"/>
<feature type="compositionally biased region" description="Polar residues" evidence="1">
    <location>
        <begin position="76"/>
        <end position="97"/>
    </location>
</feature>
<name>D2VRF3_NAEGR</name>
<proteinExistence type="predicted"/>
<dbReference type="EMBL" id="GG738891">
    <property type="protein sequence ID" value="EFC40598.1"/>
    <property type="molecule type" value="Genomic_DNA"/>
</dbReference>
<dbReference type="AlphaFoldDB" id="D2VRF3"/>
<accession>D2VRF3</accession>
<evidence type="ECO:0000259" key="2">
    <source>
        <dbReference type="Pfam" id="PF13475"/>
    </source>
</evidence>
<dbReference type="InterPro" id="IPR025197">
    <property type="entry name" value="DUF4116"/>
</dbReference>